<dbReference type="Proteomes" id="UP000480164">
    <property type="component" value="Unassembled WGS sequence"/>
</dbReference>
<evidence type="ECO:0008006" key="3">
    <source>
        <dbReference type="Google" id="ProtNLM"/>
    </source>
</evidence>
<keyword evidence="2" id="KW-1185">Reference proteome</keyword>
<proteinExistence type="predicted"/>
<protein>
    <recommendedName>
        <fullName evidence="3">Immunity protein 43 domain-containing protein</fullName>
    </recommendedName>
</protein>
<organism evidence="1 2">
    <name type="scientific">Erwinia sorbitola</name>
    <dbReference type="NCBI Taxonomy" id="2681984"/>
    <lineage>
        <taxon>Bacteria</taxon>
        <taxon>Pseudomonadati</taxon>
        <taxon>Pseudomonadota</taxon>
        <taxon>Gammaproteobacteria</taxon>
        <taxon>Enterobacterales</taxon>
        <taxon>Erwiniaceae</taxon>
        <taxon>Erwinia</taxon>
    </lineage>
</organism>
<gene>
    <name evidence="1" type="ORF">GK011_21135</name>
</gene>
<evidence type="ECO:0000313" key="1">
    <source>
        <dbReference type="EMBL" id="MTD29429.1"/>
    </source>
</evidence>
<name>A0ABW9RIP6_9GAMM</name>
<evidence type="ECO:0000313" key="2">
    <source>
        <dbReference type="Proteomes" id="UP000480164"/>
    </source>
</evidence>
<reference evidence="1 2" key="1">
    <citation type="submission" date="2019-11" db="EMBL/GenBank/DDBJ databases">
        <title>Erwinia sp. nov., isolated from feces of birds in Tibet plateau of China.</title>
        <authorList>
            <person name="Ge Y."/>
        </authorList>
    </citation>
    <scope>NUCLEOTIDE SEQUENCE [LARGE SCALE GENOMIC DNA]</scope>
    <source>
        <strain evidence="1 2">J316</strain>
    </source>
</reference>
<sequence>MRIYFLQSDVTNYCSFIQDYQENEQSIIGRAMVQKFIPFTENYKAIKLELRKNDFGKKNYQFDFSGALNPFFVISELTLDKLRDILEPRGQILPVITESKKKKFFGYYPINPLSGCFDKGKSVYREYPKGLMIEKPVLIAENITDEYLFSIEEDISRVFVTDKFRQRVEDAGLLGFDFSVIIPVILIT</sequence>
<accession>A0ABW9RIP6</accession>
<dbReference type="EMBL" id="WLZX01000020">
    <property type="protein sequence ID" value="MTD29429.1"/>
    <property type="molecule type" value="Genomic_DNA"/>
</dbReference>
<comment type="caution">
    <text evidence="1">The sequence shown here is derived from an EMBL/GenBank/DDBJ whole genome shotgun (WGS) entry which is preliminary data.</text>
</comment>